<keyword evidence="1" id="KW-0472">Membrane</keyword>
<evidence type="ECO:0000313" key="2">
    <source>
        <dbReference type="EMBL" id="GAA2134427.1"/>
    </source>
</evidence>
<dbReference type="Proteomes" id="UP001500102">
    <property type="component" value="Unassembled WGS sequence"/>
</dbReference>
<keyword evidence="1" id="KW-0812">Transmembrane</keyword>
<reference evidence="3" key="1">
    <citation type="journal article" date="2019" name="Int. J. Syst. Evol. Microbiol.">
        <title>The Global Catalogue of Microorganisms (GCM) 10K type strain sequencing project: providing services to taxonomists for standard genome sequencing and annotation.</title>
        <authorList>
            <consortium name="The Broad Institute Genomics Platform"/>
            <consortium name="The Broad Institute Genome Sequencing Center for Infectious Disease"/>
            <person name="Wu L."/>
            <person name="Ma J."/>
        </authorList>
    </citation>
    <scope>NUCLEOTIDE SEQUENCE [LARGE SCALE GENOMIC DNA]</scope>
    <source>
        <strain evidence="3">JCM 15921</strain>
    </source>
</reference>
<dbReference type="EMBL" id="BAAAQB010000026">
    <property type="protein sequence ID" value="GAA2134427.1"/>
    <property type="molecule type" value="Genomic_DNA"/>
</dbReference>
<feature type="transmembrane region" description="Helical" evidence="1">
    <location>
        <begin position="40"/>
        <end position="59"/>
    </location>
</feature>
<keyword evidence="3" id="KW-1185">Reference proteome</keyword>
<gene>
    <name evidence="2" type="ORF">GCM10009825_18040</name>
</gene>
<dbReference type="RefSeq" id="WP_344364576.1">
    <property type="nucleotide sequence ID" value="NZ_BAAAQB010000026.1"/>
</dbReference>
<name>A0ABP5KM01_9MICC</name>
<sequence length="106" mass="11753">MSYPQGPDPQQPYQYPNYPNVQQNNSLEFFHGSKFKEKSVIFGVIGFFFLGIVFGPLAISNANKAEALHHSATIGKVLGWIDTIAGIFWILIFMLIFIGAANSGTR</sequence>
<accession>A0ABP5KM01</accession>
<protein>
    <recommendedName>
        <fullName evidence="4">DUF4190 domain-containing protein</fullName>
    </recommendedName>
</protein>
<keyword evidence="1" id="KW-1133">Transmembrane helix</keyword>
<evidence type="ECO:0000313" key="3">
    <source>
        <dbReference type="Proteomes" id="UP001500102"/>
    </source>
</evidence>
<evidence type="ECO:0000256" key="1">
    <source>
        <dbReference type="SAM" id="Phobius"/>
    </source>
</evidence>
<evidence type="ECO:0008006" key="4">
    <source>
        <dbReference type="Google" id="ProtNLM"/>
    </source>
</evidence>
<feature type="transmembrane region" description="Helical" evidence="1">
    <location>
        <begin position="79"/>
        <end position="101"/>
    </location>
</feature>
<comment type="caution">
    <text evidence="2">The sequence shown here is derived from an EMBL/GenBank/DDBJ whole genome shotgun (WGS) entry which is preliminary data.</text>
</comment>
<organism evidence="2 3">
    <name type="scientific">Arthrobacter humicola</name>
    <dbReference type="NCBI Taxonomy" id="409291"/>
    <lineage>
        <taxon>Bacteria</taxon>
        <taxon>Bacillati</taxon>
        <taxon>Actinomycetota</taxon>
        <taxon>Actinomycetes</taxon>
        <taxon>Micrococcales</taxon>
        <taxon>Micrococcaceae</taxon>
        <taxon>Arthrobacter</taxon>
    </lineage>
</organism>
<proteinExistence type="predicted"/>